<dbReference type="CDD" id="cd24017">
    <property type="entry name" value="ASKHA_T2SSL_N"/>
    <property type="match status" value="1"/>
</dbReference>
<keyword evidence="14" id="KW-1185">Reference proteome</keyword>
<sequence length="401" mass="44628">MTEALLIHVGSNPSAAINWLIWSAKDAEIIASGTLDSANELTSLTEKGLNREVVLLLPAAQVQLKTVALPSKWGRKLEQALPFIIEDEIACDIDDVFIAVNKPLTQDNQHFVEVAVVAEHFLQHWLDALNEYQLQPTKVVPDALLLPPPEQPSHISGIELNNNWLFRAADWHIAQVEPSWLTAYLAAAQVNTVSHYSPCDFSDVTLQDNPSEIDLPLAIFAKQLPMCSFNLLQGRFKVKKQGSPFWQNWRTPLIAASVALVCSLSLKGVELYQLKQQLVVAEASIINQYQAAYPESKIRINLIRNQVKNKLQQVEGGSDAGFLVLLQNIAPVLNQVNGFQPQSIRYDMKRNELRLRAIGKDFQSFSQVKQELEKQGLSVDQGGLNNDGDTVVGEIKIRSQA</sequence>
<dbReference type="RefSeq" id="WP_009840588.1">
    <property type="nucleotide sequence ID" value="NZ_CH959302.1"/>
</dbReference>
<comment type="caution">
    <text evidence="13">The sequence shown here is derived from an EMBL/GenBank/DDBJ whole genome shotgun (WGS) entry which is preliminary data.</text>
</comment>
<keyword evidence="4" id="KW-1003">Cell membrane</keyword>
<dbReference type="InterPro" id="IPR024230">
    <property type="entry name" value="GspL_cyto_dom"/>
</dbReference>
<evidence type="ECO:0000256" key="8">
    <source>
        <dbReference type="ARBA" id="ARBA00022989"/>
    </source>
</evidence>
<dbReference type="EMBL" id="AAOH01000009">
    <property type="protein sequence ID" value="EAR26808.1"/>
    <property type="molecule type" value="Genomic_DNA"/>
</dbReference>
<evidence type="ECO:0000256" key="10">
    <source>
        <dbReference type="PIRNR" id="PIRNR015761"/>
    </source>
</evidence>
<keyword evidence="3 10" id="KW-0813">Transport</keyword>
<dbReference type="eggNOG" id="COG3297">
    <property type="taxonomic scope" value="Bacteria"/>
</dbReference>
<keyword evidence="9" id="KW-0472">Membrane</keyword>
<evidence type="ECO:0000256" key="9">
    <source>
        <dbReference type="ARBA" id="ARBA00023136"/>
    </source>
</evidence>
<comment type="similarity">
    <text evidence="2 10">Belongs to the GSP L family.</text>
</comment>
<keyword evidence="8" id="KW-1133">Transmembrane helix</keyword>
<evidence type="ECO:0000256" key="6">
    <source>
        <dbReference type="ARBA" id="ARBA00022692"/>
    </source>
</evidence>
<evidence type="ECO:0000256" key="7">
    <source>
        <dbReference type="ARBA" id="ARBA00022927"/>
    </source>
</evidence>
<organism evidence="13 14">
    <name type="scientific">Pseudoalteromonas tunicata D2</name>
    <dbReference type="NCBI Taxonomy" id="87626"/>
    <lineage>
        <taxon>Bacteria</taxon>
        <taxon>Pseudomonadati</taxon>
        <taxon>Pseudomonadota</taxon>
        <taxon>Gammaproteobacteria</taxon>
        <taxon>Alteromonadales</taxon>
        <taxon>Pseudoalteromonadaceae</taxon>
        <taxon>Pseudoalteromonas</taxon>
    </lineage>
</organism>
<dbReference type="Gene3D" id="3.30.420.370">
    <property type="match status" value="1"/>
</dbReference>
<dbReference type="InterPro" id="IPR025691">
    <property type="entry name" value="GspL_pp_dom"/>
</dbReference>
<dbReference type="GO" id="GO:0005886">
    <property type="term" value="C:plasma membrane"/>
    <property type="evidence" value="ECO:0007669"/>
    <property type="project" value="UniProtKB-SubCell"/>
</dbReference>
<evidence type="ECO:0000313" key="13">
    <source>
        <dbReference type="EMBL" id="EAR26808.1"/>
    </source>
</evidence>
<dbReference type="OrthoDB" id="7011844at2"/>
<dbReference type="GO" id="GO:0015628">
    <property type="term" value="P:protein secretion by the type II secretion system"/>
    <property type="evidence" value="ECO:0007669"/>
    <property type="project" value="InterPro"/>
</dbReference>
<evidence type="ECO:0000256" key="4">
    <source>
        <dbReference type="ARBA" id="ARBA00022475"/>
    </source>
</evidence>
<dbReference type="SUPFAM" id="SSF53067">
    <property type="entry name" value="Actin-like ATPase domain"/>
    <property type="match status" value="2"/>
</dbReference>
<keyword evidence="5" id="KW-0997">Cell inner membrane</keyword>
<dbReference type="HOGENOM" id="CLU_041016_2_1_6"/>
<feature type="domain" description="GspL cytoplasmic actin-ATPase-like" evidence="11">
    <location>
        <begin position="5"/>
        <end position="238"/>
    </location>
</feature>
<evidence type="ECO:0000256" key="5">
    <source>
        <dbReference type="ARBA" id="ARBA00022519"/>
    </source>
</evidence>
<dbReference type="Gene3D" id="3.30.420.380">
    <property type="match status" value="1"/>
</dbReference>
<dbReference type="STRING" id="87626.PTD2_16726"/>
<name>A4CES9_9GAMM</name>
<comment type="function">
    <text evidence="10">Inner membrane component of the type II secretion system required for the energy-dependent secretion of extracellular factors such as proteases and toxins from the periplasm.</text>
</comment>
<dbReference type="Gene3D" id="3.30.1360.100">
    <property type="entry name" value="General secretion pathway protein M, EpsM"/>
    <property type="match status" value="1"/>
</dbReference>
<dbReference type="PIRSF" id="PIRSF015761">
    <property type="entry name" value="Protein_L"/>
    <property type="match status" value="1"/>
</dbReference>
<protein>
    <recommendedName>
        <fullName evidence="10">Type II secretion system protein L</fullName>
        <shortName evidence="10">T2SS protein L</shortName>
    </recommendedName>
</protein>
<proteinExistence type="inferred from homology"/>
<dbReference type="AlphaFoldDB" id="A4CES9"/>
<evidence type="ECO:0000256" key="3">
    <source>
        <dbReference type="ARBA" id="ARBA00022448"/>
    </source>
</evidence>
<comment type="subcellular location">
    <subcellularLocation>
        <location evidence="1">Cell inner membrane</location>
        <topology evidence="1">Single-pass membrane protein</topology>
    </subcellularLocation>
</comment>
<keyword evidence="6" id="KW-0812">Transmembrane</keyword>
<dbReference type="GO" id="GO:0009276">
    <property type="term" value="C:Gram-negative-bacterium-type cell wall"/>
    <property type="evidence" value="ECO:0007669"/>
    <property type="project" value="InterPro"/>
</dbReference>
<evidence type="ECO:0000259" key="11">
    <source>
        <dbReference type="Pfam" id="PF05134"/>
    </source>
</evidence>
<evidence type="ECO:0000313" key="14">
    <source>
        <dbReference type="Proteomes" id="UP000006201"/>
    </source>
</evidence>
<gene>
    <name evidence="13" type="ORF">PTD2_16726</name>
</gene>
<dbReference type="NCBIfam" id="TIGR01709">
    <property type="entry name" value="typeII_sec_gspL"/>
    <property type="match status" value="1"/>
</dbReference>
<dbReference type="GO" id="GO:0015627">
    <property type="term" value="C:type II protein secretion system complex"/>
    <property type="evidence" value="ECO:0007669"/>
    <property type="project" value="InterPro"/>
</dbReference>
<dbReference type="Proteomes" id="UP000006201">
    <property type="component" value="Unassembled WGS sequence"/>
</dbReference>
<evidence type="ECO:0000259" key="12">
    <source>
        <dbReference type="Pfam" id="PF12693"/>
    </source>
</evidence>
<dbReference type="InterPro" id="IPR043129">
    <property type="entry name" value="ATPase_NBD"/>
</dbReference>
<dbReference type="Pfam" id="PF12693">
    <property type="entry name" value="GspL_C"/>
    <property type="match status" value="1"/>
</dbReference>
<feature type="domain" description="GspL periplasmic" evidence="12">
    <location>
        <begin position="246"/>
        <end position="400"/>
    </location>
</feature>
<evidence type="ECO:0000256" key="2">
    <source>
        <dbReference type="ARBA" id="ARBA00005318"/>
    </source>
</evidence>
<evidence type="ECO:0000256" key="1">
    <source>
        <dbReference type="ARBA" id="ARBA00004377"/>
    </source>
</evidence>
<dbReference type="InterPro" id="IPR007812">
    <property type="entry name" value="T2SS_protein-GspL"/>
</dbReference>
<keyword evidence="7 10" id="KW-0653">Protein transport</keyword>
<reference evidence="13 14" key="1">
    <citation type="submission" date="2006-02" db="EMBL/GenBank/DDBJ databases">
        <authorList>
            <person name="Moran M.A."/>
            <person name="Kjelleberg S."/>
            <person name="Egan S."/>
            <person name="Saunders N."/>
            <person name="Thomas T."/>
            <person name="Ferriera S."/>
            <person name="Johnson J."/>
            <person name="Kravitz S."/>
            <person name="Halpern A."/>
            <person name="Remington K."/>
            <person name="Beeson K."/>
            <person name="Tran B."/>
            <person name="Rogers Y.-H."/>
            <person name="Friedman R."/>
            <person name="Venter J.C."/>
        </authorList>
    </citation>
    <scope>NUCLEOTIDE SEQUENCE [LARGE SCALE GENOMIC DNA]</scope>
    <source>
        <strain evidence="13 14">D2</strain>
    </source>
</reference>
<dbReference type="Pfam" id="PF05134">
    <property type="entry name" value="T2SSL"/>
    <property type="match status" value="1"/>
</dbReference>
<accession>A4CES9</accession>